<proteinExistence type="predicted"/>
<evidence type="ECO:0000313" key="4">
    <source>
        <dbReference type="Proteomes" id="UP001348817"/>
    </source>
</evidence>
<dbReference type="Pfam" id="PF04773">
    <property type="entry name" value="FecR"/>
    <property type="match status" value="1"/>
</dbReference>
<dbReference type="GO" id="GO:0016989">
    <property type="term" value="F:sigma factor antagonist activity"/>
    <property type="evidence" value="ECO:0007669"/>
    <property type="project" value="TreeGrafter"/>
</dbReference>
<reference evidence="3 4" key="1">
    <citation type="submission" date="2021-12" db="EMBL/GenBank/DDBJ databases">
        <title>Genome sequencing of bacteria with rrn-lacking chromosome and rrn-plasmid.</title>
        <authorList>
            <person name="Anda M."/>
            <person name="Iwasaki W."/>
        </authorList>
    </citation>
    <scope>NUCLEOTIDE SEQUENCE [LARGE SCALE GENOMIC DNA]</scope>
    <source>
        <strain evidence="3 4">DSM 100852</strain>
    </source>
</reference>
<dbReference type="Proteomes" id="UP001348817">
    <property type="component" value="Chromosome"/>
</dbReference>
<feature type="domain" description="FecR protein" evidence="1">
    <location>
        <begin position="174"/>
        <end position="269"/>
    </location>
</feature>
<dbReference type="KEGG" id="fax:FUAX_18800"/>
<dbReference type="InterPro" id="IPR012373">
    <property type="entry name" value="Ferrdict_sens_TM"/>
</dbReference>
<evidence type="ECO:0000259" key="1">
    <source>
        <dbReference type="Pfam" id="PF04773"/>
    </source>
</evidence>
<dbReference type="AlphaFoldDB" id="A0AAU9CHD1"/>
<dbReference type="PANTHER" id="PTHR30273:SF2">
    <property type="entry name" value="PROTEIN FECR"/>
    <property type="match status" value="1"/>
</dbReference>
<sequence length="387" mass="43859">MSFKGRKDILIERHMEGSLNAKEEEELWRWLNSNRKNQDVFESRISLTLEGKPLPEGVLSEREALSDVKKRIVAHENRHVRLWWRRSAIASAVVLLVLLGFFSQEWGDRGDGVLNVAGSENVILTLSDGNEVALTENVSRLEDVKGKGFVGVWNGKSLSYQANGFQSLSETFNTVRVPSGKRFSITLSDGSQIEMNSETELRYPVVFKGNERNIELLSGEIYCKIAKNKHKPFYVNSSRLRLRVLGTSFNFSAYQNERKSSAVLVEGSVGIIPRNDVFDIKKAILLDPGEALVYDKMIKKVVKSKVRVADYTAWKDGKLIFKTMPLNELLLRLGRWYGVRIEDRTGRGDSYTYSGTFDEESIEEALDALSKLCDFNFRLTDNGVVVE</sequence>
<accession>A0AAU9CHD1</accession>
<keyword evidence="4" id="KW-1185">Reference proteome</keyword>
<dbReference type="PANTHER" id="PTHR30273">
    <property type="entry name" value="PERIPLASMIC SIGNAL SENSOR AND SIGMA FACTOR ACTIVATOR FECR-RELATED"/>
    <property type="match status" value="1"/>
</dbReference>
<evidence type="ECO:0000259" key="2">
    <source>
        <dbReference type="Pfam" id="PF16344"/>
    </source>
</evidence>
<dbReference type="Gene3D" id="2.60.120.1440">
    <property type="match status" value="1"/>
</dbReference>
<name>A0AAU9CHD1_9BACT</name>
<dbReference type="EMBL" id="AP025314">
    <property type="protein sequence ID" value="BDD09448.1"/>
    <property type="molecule type" value="Genomic_DNA"/>
</dbReference>
<gene>
    <name evidence="3" type="ORF">FUAX_18800</name>
</gene>
<evidence type="ECO:0000313" key="3">
    <source>
        <dbReference type="EMBL" id="BDD09448.1"/>
    </source>
</evidence>
<evidence type="ECO:0008006" key="5">
    <source>
        <dbReference type="Google" id="ProtNLM"/>
    </source>
</evidence>
<feature type="domain" description="Protein FecR C-terminal" evidence="2">
    <location>
        <begin position="318"/>
        <end position="386"/>
    </location>
</feature>
<dbReference type="InterPro" id="IPR032508">
    <property type="entry name" value="FecR_C"/>
</dbReference>
<dbReference type="Gene3D" id="3.55.50.30">
    <property type="match status" value="1"/>
</dbReference>
<dbReference type="InterPro" id="IPR006860">
    <property type="entry name" value="FecR"/>
</dbReference>
<organism evidence="3 4">
    <name type="scientific">Fulvitalea axinellae</name>
    <dbReference type="NCBI Taxonomy" id="1182444"/>
    <lineage>
        <taxon>Bacteria</taxon>
        <taxon>Pseudomonadati</taxon>
        <taxon>Bacteroidota</taxon>
        <taxon>Cytophagia</taxon>
        <taxon>Cytophagales</taxon>
        <taxon>Persicobacteraceae</taxon>
        <taxon>Fulvitalea</taxon>
    </lineage>
</organism>
<protein>
    <recommendedName>
        <fullName evidence="5">FecR family protein</fullName>
    </recommendedName>
</protein>
<dbReference type="Pfam" id="PF16344">
    <property type="entry name" value="FecR_C"/>
    <property type="match status" value="1"/>
</dbReference>